<dbReference type="GO" id="GO:0009446">
    <property type="term" value="P:putrescine biosynthetic process"/>
    <property type="evidence" value="ECO:0007669"/>
    <property type="project" value="InterPro"/>
</dbReference>
<dbReference type="PANTHER" id="PTHR31377:SF0">
    <property type="entry name" value="AGMATINE DEIMINASE-RELATED"/>
    <property type="match status" value="1"/>
</dbReference>
<dbReference type="Proteomes" id="UP001076655">
    <property type="component" value="Unassembled WGS sequence"/>
</dbReference>
<proteinExistence type="predicted"/>
<dbReference type="SUPFAM" id="SSF55909">
    <property type="entry name" value="Pentein"/>
    <property type="match status" value="1"/>
</dbReference>
<dbReference type="Gene3D" id="3.75.10.10">
    <property type="entry name" value="L-arginine/glycine Amidinotransferase, Chain A"/>
    <property type="match status" value="1"/>
</dbReference>
<organism evidence="2 3">
    <name type="scientific">Morganella morganii</name>
    <name type="common">Proteus morganii</name>
    <dbReference type="NCBI Taxonomy" id="582"/>
    <lineage>
        <taxon>Bacteria</taxon>
        <taxon>Pseudomonadati</taxon>
        <taxon>Pseudomonadota</taxon>
        <taxon>Gammaproteobacteria</taxon>
        <taxon>Enterobacterales</taxon>
        <taxon>Morganellaceae</taxon>
        <taxon>Morganella</taxon>
    </lineage>
</organism>
<dbReference type="PANTHER" id="PTHR31377">
    <property type="entry name" value="AGMATINE DEIMINASE-RELATED"/>
    <property type="match status" value="1"/>
</dbReference>
<accession>A0A9Q4CNJ7</accession>
<dbReference type="EMBL" id="JAPNMI010000002">
    <property type="protein sequence ID" value="MCY0789141.1"/>
    <property type="molecule type" value="Genomic_DNA"/>
</dbReference>
<dbReference type="GO" id="GO:0047632">
    <property type="term" value="F:agmatine deiminase activity"/>
    <property type="evidence" value="ECO:0007669"/>
    <property type="project" value="TreeGrafter"/>
</dbReference>
<sequence>MFIMPSEHLPHAATWMAFGADASIWSASSAEKVCRNQAALALAIARFEPVNLLVTRKNKKAAQQLMGDAVTYIECPLDDIWLRDSGANFVYDTATKRPAAISFNFNGWGKKQPVKRDAGVAAVMAEYTGLPLHISPLTLEGGAIEVNGSGTGIFTRSAILNDNRNPGISRQQTEQWLSHDLGLKTIIWLNGIRNHDITDAHIDFYARFVSEKSLVIAMENNPQSFEYEVTRDHAASLHAVKQHTNLIDEVHILSNPLTTRVDRMKSPYFAAGYINYYPCNGGIIVPEFGDSAADEQAAQLLAALYPGRVVVQVNIDAIASGGGGIHCVTMQQPDFTSFITDGQTHDIS</sequence>
<evidence type="ECO:0000313" key="2">
    <source>
        <dbReference type="EMBL" id="MCY0789141.1"/>
    </source>
</evidence>
<evidence type="ECO:0000313" key="3">
    <source>
        <dbReference type="Proteomes" id="UP001076655"/>
    </source>
</evidence>
<dbReference type="InterPro" id="IPR007466">
    <property type="entry name" value="Peptidyl-Arg-deiminase_porph"/>
</dbReference>
<keyword evidence="1" id="KW-0378">Hydrolase</keyword>
<dbReference type="GO" id="GO:0004668">
    <property type="term" value="F:protein-arginine deiminase activity"/>
    <property type="evidence" value="ECO:0007669"/>
    <property type="project" value="InterPro"/>
</dbReference>
<dbReference type="RefSeq" id="WP_260250019.1">
    <property type="nucleotide sequence ID" value="NZ_JALMEJ010000015.1"/>
</dbReference>
<comment type="caution">
    <text evidence="2">The sequence shown here is derived from an EMBL/GenBank/DDBJ whole genome shotgun (WGS) entry which is preliminary data.</text>
</comment>
<name>A0A9Q4CNJ7_MORMO</name>
<reference evidence="2" key="1">
    <citation type="submission" date="2022-08" db="EMBL/GenBank/DDBJ databases">
        <authorList>
            <person name="Dale J.L."/>
        </authorList>
    </citation>
    <scope>NUCLEOTIDE SEQUENCE</scope>
    <source>
        <strain evidence="2">2022EL-00758</strain>
    </source>
</reference>
<protein>
    <submittedName>
        <fullName evidence="2">Agmatine deiminase family protein</fullName>
    </submittedName>
</protein>
<dbReference type="AlphaFoldDB" id="A0A9Q4CNJ7"/>
<dbReference type="Pfam" id="PF04371">
    <property type="entry name" value="PAD_porph"/>
    <property type="match status" value="1"/>
</dbReference>
<evidence type="ECO:0000256" key="1">
    <source>
        <dbReference type="ARBA" id="ARBA00022801"/>
    </source>
</evidence>
<gene>
    <name evidence="2" type="ORF">N0392_05470</name>
</gene>